<evidence type="ECO:0000256" key="2">
    <source>
        <dbReference type="ARBA" id="ARBA00022946"/>
    </source>
</evidence>
<dbReference type="NCBIfam" id="TIGR00756">
    <property type="entry name" value="PPR"/>
    <property type="match status" value="1"/>
</dbReference>
<dbReference type="Gene3D" id="1.25.40.10">
    <property type="entry name" value="Tetratricopeptide repeat domain"/>
    <property type="match status" value="1"/>
</dbReference>
<dbReference type="Pfam" id="PF13041">
    <property type="entry name" value="PPR_2"/>
    <property type="match status" value="1"/>
</dbReference>
<organism evidence="4 5">
    <name type="scientific">Miscanthus lutarioriparius</name>
    <dbReference type="NCBI Taxonomy" id="422564"/>
    <lineage>
        <taxon>Eukaryota</taxon>
        <taxon>Viridiplantae</taxon>
        <taxon>Streptophyta</taxon>
        <taxon>Embryophyta</taxon>
        <taxon>Tracheophyta</taxon>
        <taxon>Spermatophyta</taxon>
        <taxon>Magnoliopsida</taxon>
        <taxon>Liliopsida</taxon>
        <taxon>Poales</taxon>
        <taxon>Poaceae</taxon>
        <taxon>PACMAD clade</taxon>
        <taxon>Panicoideae</taxon>
        <taxon>Andropogonodae</taxon>
        <taxon>Andropogoneae</taxon>
        <taxon>Saccharinae</taxon>
        <taxon>Miscanthus</taxon>
    </lineage>
</organism>
<keyword evidence="2" id="KW-0809">Transit peptide</keyword>
<protein>
    <recommendedName>
        <fullName evidence="6">Pentatricopeptide repeat-containing protein</fullName>
    </recommendedName>
</protein>
<reference evidence="4" key="1">
    <citation type="submission" date="2020-10" db="EMBL/GenBank/DDBJ databases">
        <authorList>
            <person name="Han B."/>
            <person name="Lu T."/>
            <person name="Zhao Q."/>
            <person name="Huang X."/>
            <person name="Zhao Y."/>
        </authorList>
    </citation>
    <scope>NUCLEOTIDE SEQUENCE</scope>
</reference>
<dbReference type="PANTHER" id="PTHR47926:SF391">
    <property type="entry name" value="TETRATRICOPEPTIDE-LIKE HELICAL DOMAIN SUPERFAMILY"/>
    <property type="match status" value="1"/>
</dbReference>
<dbReference type="Proteomes" id="UP000604825">
    <property type="component" value="Unassembled WGS sequence"/>
</dbReference>
<dbReference type="InterPro" id="IPR046848">
    <property type="entry name" value="E_motif"/>
</dbReference>
<dbReference type="EMBL" id="CAJGYO010000002">
    <property type="protein sequence ID" value="CAD6209757.1"/>
    <property type="molecule type" value="Genomic_DNA"/>
</dbReference>
<feature type="repeat" description="PPR" evidence="3">
    <location>
        <begin position="56"/>
        <end position="90"/>
    </location>
</feature>
<name>A0A811MMR3_9POAL</name>
<dbReference type="PANTHER" id="PTHR47926">
    <property type="entry name" value="PENTATRICOPEPTIDE REPEAT-CONTAINING PROTEIN"/>
    <property type="match status" value="1"/>
</dbReference>
<dbReference type="Pfam" id="PF01535">
    <property type="entry name" value="PPR"/>
    <property type="match status" value="2"/>
</dbReference>
<evidence type="ECO:0008006" key="6">
    <source>
        <dbReference type="Google" id="ProtNLM"/>
    </source>
</evidence>
<evidence type="ECO:0000313" key="5">
    <source>
        <dbReference type="Proteomes" id="UP000604825"/>
    </source>
</evidence>
<evidence type="ECO:0000256" key="1">
    <source>
        <dbReference type="ARBA" id="ARBA00022737"/>
    </source>
</evidence>
<dbReference type="GO" id="GO:0009451">
    <property type="term" value="P:RNA modification"/>
    <property type="evidence" value="ECO:0007669"/>
    <property type="project" value="InterPro"/>
</dbReference>
<keyword evidence="1" id="KW-0677">Repeat</keyword>
<dbReference type="AlphaFoldDB" id="A0A811MMR3"/>
<comment type="caution">
    <text evidence="4">The sequence shown here is derived from an EMBL/GenBank/DDBJ whole genome shotgun (WGS) entry which is preliminary data.</text>
</comment>
<gene>
    <name evidence="4" type="ORF">NCGR_LOCUS5934</name>
</gene>
<sequence length="215" mass="23437">MICGFARRGDIGAARELFGESPVKDIVSWNMMITAYATLGDMAPARELFDGAPDRDVVSWNAMISGYVRCGSHKQAMELFEQMQAMGEKPDTVTMLSLLSVCADSGDLDAGRRLYRFLSGRFSRIGPSTVLGNALIGMIHGEIELAEHANWELLKARSDASGDFVLLSNIYASVGEWLGSENMRKLMDDSGVNKEAGRAVVDGSSKDLIQSSRLF</sequence>
<dbReference type="InterPro" id="IPR002885">
    <property type="entry name" value="PPR_rpt"/>
</dbReference>
<dbReference type="GO" id="GO:0003723">
    <property type="term" value="F:RNA binding"/>
    <property type="evidence" value="ECO:0007669"/>
    <property type="project" value="InterPro"/>
</dbReference>
<dbReference type="Pfam" id="PF20431">
    <property type="entry name" value="E_motif"/>
    <property type="match status" value="1"/>
</dbReference>
<dbReference type="InterPro" id="IPR046960">
    <property type="entry name" value="PPR_At4g14850-like_plant"/>
</dbReference>
<dbReference type="PROSITE" id="PS51375">
    <property type="entry name" value="PPR"/>
    <property type="match status" value="1"/>
</dbReference>
<dbReference type="OrthoDB" id="185373at2759"/>
<keyword evidence="5" id="KW-1185">Reference proteome</keyword>
<evidence type="ECO:0000313" key="4">
    <source>
        <dbReference type="EMBL" id="CAD6209757.1"/>
    </source>
</evidence>
<proteinExistence type="predicted"/>
<evidence type="ECO:0000256" key="3">
    <source>
        <dbReference type="PROSITE-ProRule" id="PRU00708"/>
    </source>
</evidence>
<dbReference type="InterPro" id="IPR011990">
    <property type="entry name" value="TPR-like_helical_dom_sf"/>
</dbReference>
<accession>A0A811MMR3</accession>